<accession>A0A2T0R8P0</accession>
<organism evidence="1 2">
    <name type="scientific">Kineococcus rhizosphaerae</name>
    <dbReference type="NCBI Taxonomy" id="559628"/>
    <lineage>
        <taxon>Bacteria</taxon>
        <taxon>Bacillati</taxon>
        <taxon>Actinomycetota</taxon>
        <taxon>Actinomycetes</taxon>
        <taxon>Kineosporiales</taxon>
        <taxon>Kineosporiaceae</taxon>
        <taxon>Kineococcus</taxon>
    </lineage>
</organism>
<dbReference type="AlphaFoldDB" id="A0A2T0R8P0"/>
<dbReference type="Proteomes" id="UP000238083">
    <property type="component" value="Unassembled WGS sequence"/>
</dbReference>
<dbReference type="EMBL" id="PVZF01000002">
    <property type="protein sequence ID" value="PRY17519.1"/>
    <property type="molecule type" value="Genomic_DNA"/>
</dbReference>
<protein>
    <submittedName>
        <fullName evidence="1">Uncharacterized protein</fullName>
    </submittedName>
</protein>
<gene>
    <name evidence="1" type="ORF">CLV37_102482</name>
</gene>
<keyword evidence="2" id="KW-1185">Reference proteome</keyword>
<comment type="caution">
    <text evidence="1">The sequence shown here is derived from an EMBL/GenBank/DDBJ whole genome shotgun (WGS) entry which is preliminary data.</text>
</comment>
<sequence>MDVLVSRTPHNVVDQDDRVLEEVPGLDEAEFFLWLKWIDNHWVIWEAN</sequence>
<reference evidence="1 2" key="1">
    <citation type="submission" date="2018-03" db="EMBL/GenBank/DDBJ databases">
        <title>Genomic Encyclopedia of Archaeal and Bacterial Type Strains, Phase II (KMG-II): from individual species to whole genera.</title>
        <authorList>
            <person name="Goeker M."/>
        </authorList>
    </citation>
    <scope>NUCLEOTIDE SEQUENCE [LARGE SCALE GENOMIC DNA]</scope>
    <source>
        <strain evidence="1 2">DSM 19711</strain>
    </source>
</reference>
<proteinExistence type="predicted"/>
<evidence type="ECO:0000313" key="1">
    <source>
        <dbReference type="EMBL" id="PRY17519.1"/>
    </source>
</evidence>
<name>A0A2T0R8P0_9ACTN</name>
<evidence type="ECO:0000313" key="2">
    <source>
        <dbReference type="Proteomes" id="UP000238083"/>
    </source>
</evidence>